<dbReference type="InterPro" id="IPR000792">
    <property type="entry name" value="Tscrpt_reg_LuxR_C"/>
</dbReference>
<dbReference type="SUPFAM" id="SSF48452">
    <property type="entry name" value="TPR-like"/>
    <property type="match status" value="1"/>
</dbReference>
<dbReference type="InterPro" id="IPR011990">
    <property type="entry name" value="TPR-like_helical_dom_sf"/>
</dbReference>
<dbReference type="PANTHER" id="PTHR47691:SF3">
    <property type="entry name" value="HTH-TYPE TRANSCRIPTIONAL REGULATOR RV0890C-RELATED"/>
    <property type="match status" value="1"/>
</dbReference>
<dbReference type="PANTHER" id="PTHR47691">
    <property type="entry name" value="REGULATOR-RELATED"/>
    <property type="match status" value="1"/>
</dbReference>
<dbReference type="InterPro" id="IPR016032">
    <property type="entry name" value="Sig_transdc_resp-reg_C-effctor"/>
</dbReference>
<dbReference type="SMART" id="SM00382">
    <property type="entry name" value="AAA"/>
    <property type="match status" value="1"/>
</dbReference>
<dbReference type="InterPro" id="IPR049945">
    <property type="entry name" value="AAA_22"/>
</dbReference>
<gene>
    <name evidence="2" type="ORF">OHU69_13520</name>
</gene>
<dbReference type="PRINTS" id="PR00038">
    <property type="entry name" value="HTHLUXR"/>
</dbReference>
<feature type="domain" description="HTH luxR-type" evidence="1">
    <location>
        <begin position="706"/>
        <end position="771"/>
    </location>
</feature>
<dbReference type="GO" id="GO:0006355">
    <property type="term" value="P:regulation of DNA-templated transcription"/>
    <property type="evidence" value="ECO:0007669"/>
    <property type="project" value="InterPro"/>
</dbReference>
<sequence length="777" mass="84682">MSWHAVPSGPPASWPTQLFGRDRELADARGLMASSRLVTLTGPGGVGKTSLAAAMAGTLERAFKDGVWFVELGAQRSSETVAEWVATGLGLSTAPVEDAEEQLRRHLTGRSALLVLDNCEHVLPGCQRLVARLLGACDELRVLTTSREPLRLRGERAVVVRPLPVPPVGGESTVGELRGFPAVALLEARAKSVNDQFEITERELPSVVELVARLDGMPLAIELAAARLRSLSVRELLDRINDRFTLLNRGDPTASPHHRSLDAMVRWSYDLCTPQEQRLWTRLAAFTGGPDLASIQAVCGFPPLEATELLDALDGLVAKSILLPEIRNGEMRYRLLETLREFALVHGRPSEDHDRARRAHVDHYRSWATRTAQSFFGPDQTESLERLASDFANLELAFEGSLGEPGRTREALQLASSLSVYWITGHLREGRRWLAQALQADTAPSVERGNALWVAAAVAALHGELPLAKEHLLAAGDIVRSTGDPRLTAHVATWSGQVALTSGDLPTARHAFETARVGHADLADPEGLLMTLFLRAFLKSAEGDQEGAAESCREAIDRSEDLGETWGRSYAVWVLAYDAWTRHDLAAAEEWAKQSLELKLAFRDDVGTALVINLMAGIALERGEATKAAQLLGGVEALWSRLDTRTAAFGPVLGSQYKAIESTVEEKLGHATFQRLYEEGRRLDPDGRTRLALDHITEPDKDRSEAAPAPDLLTAREKEVASYLADGLSNRAIAAALVISPRTAEVHVEHILAKLEVRSRAEAGMWAARTLGRSPHA</sequence>
<dbReference type="SUPFAM" id="SSF46894">
    <property type="entry name" value="C-terminal effector domain of the bipartite response regulators"/>
    <property type="match status" value="1"/>
</dbReference>
<dbReference type="PROSITE" id="PS50043">
    <property type="entry name" value="HTH_LUXR_2"/>
    <property type="match status" value="1"/>
</dbReference>
<dbReference type="EMBL" id="CP108195">
    <property type="protein sequence ID" value="WTS11962.1"/>
    <property type="molecule type" value="Genomic_DNA"/>
</dbReference>
<dbReference type="Gene3D" id="3.40.50.300">
    <property type="entry name" value="P-loop containing nucleotide triphosphate hydrolases"/>
    <property type="match status" value="1"/>
</dbReference>
<dbReference type="InterPro" id="IPR036388">
    <property type="entry name" value="WH-like_DNA-bd_sf"/>
</dbReference>
<dbReference type="InterPro" id="IPR003593">
    <property type="entry name" value="AAA+_ATPase"/>
</dbReference>
<name>A0AAU1U4S4_9ACTN</name>
<dbReference type="GO" id="GO:0003677">
    <property type="term" value="F:DNA binding"/>
    <property type="evidence" value="ECO:0007669"/>
    <property type="project" value="InterPro"/>
</dbReference>
<accession>A0AAU1U4S4</accession>
<dbReference type="Pfam" id="PF00196">
    <property type="entry name" value="GerE"/>
    <property type="match status" value="1"/>
</dbReference>
<dbReference type="Gene3D" id="1.10.10.10">
    <property type="entry name" value="Winged helix-like DNA-binding domain superfamily/Winged helix DNA-binding domain"/>
    <property type="match status" value="1"/>
</dbReference>
<dbReference type="GO" id="GO:0016887">
    <property type="term" value="F:ATP hydrolysis activity"/>
    <property type="evidence" value="ECO:0007669"/>
    <property type="project" value="InterPro"/>
</dbReference>
<organism evidence="2">
    <name type="scientific">Streptomyces sp. NBC_00119</name>
    <dbReference type="NCBI Taxonomy" id="2975659"/>
    <lineage>
        <taxon>Bacteria</taxon>
        <taxon>Bacillati</taxon>
        <taxon>Actinomycetota</taxon>
        <taxon>Actinomycetes</taxon>
        <taxon>Kitasatosporales</taxon>
        <taxon>Streptomycetaceae</taxon>
        <taxon>Streptomyces</taxon>
    </lineage>
</organism>
<dbReference type="SUPFAM" id="SSF52540">
    <property type="entry name" value="P-loop containing nucleoside triphosphate hydrolases"/>
    <property type="match status" value="1"/>
</dbReference>
<evidence type="ECO:0000313" key="2">
    <source>
        <dbReference type="EMBL" id="WTS11962.1"/>
    </source>
</evidence>
<proteinExistence type="predicted"/>
<evidence type="ECO:0000259" key="1">
    <source>
        <dbReference type="PROSITE" id="PS50043"/>
    </source>
</evidence>
<dbReference type="AlphaFoldDB" id="A0AAU1U4S4"/>
<dbReference type="Pfam" id="PF13401">
    <property type="entry name" value="AAA_22"/>
    <property type="match status" value="1"/>
</dbReference>
<dbReference type="Gene3D" id="1.25.40.10">
    <property type="entry name" value="Tetratricopeptide repeat domain"/>
    <property type="match status" value="1"/>
</dbReference>
<dbReference type="InterPro" id="IPR027417">
    <property type="entry name" value="P-loop_NTPase"/>
</dbReference>
<reference evidence="2" key="1">
    <citation type="submission" date="2022-10" db="EMBL/GenBank/DDBJ databases">
        <title>The complete genomes of actinobacterial strains from the NBC collection.</title>
        <authorList>
            <person name="Joergensen T.S."/>
            <person name="Alvarez Arevalo M."/>
            <person name="Sterndorff E.B."/>
            <person name="Faurdal D."/>
            <person name="Vuksanovic O."/>
            <person name="Mourched A.-S."/>
            <person name="Charusanti P."/>
            <person name="Shaw S."/>
            <person name="Blin K."/>
            <person name="Weber T."/>
        </authorList>
    </citation>
    <scope>NUCLEOTIDE SEQUENCE</scope>
    <source>
        <strain evidence="2">NBC_00119</strain>
    </source>
</reference>
<protein>
    <submittedName>
        <fullName evidence="2">LuxR C-terminal-related transcriptional regulator</fullName>
    </submittedName>
</protein>
<dbReference type="PRINTS" id="PR00364">
    <property type="entry name" value="DISEASERSIST"/>
</dbReference>
<dbReference type="SMART" id="SM00421">
    <property type="entry name" value="HTH_LUXR"/>
    <property type="match status" value="1"/>
</dbReference>
<dbReference type="CDD" id="cd06170">
    <property type="entry name" value="LuxR_C_like"/>
    <property type="match status" value="1"/>
</dbReference>